<keyword evidence="16" id="KW-1185">Reference proteome</keyword>
<accession>A0A6A2W9J7</accession>
<evidence type="ECO:0000256" key="8">
    <source>
        <dbReference type="ARBA" id="ARBA00022777"/>
    </source>
</evidence>
<dbReference type="Proteomes" id="UP000436088">
    <property type="component" value="Unassembled WGS sequence"/>
</dbReference>
<evidence type="ECO:0000256" key="14">
    <source>
        <dbReference type="SAM" id="MobiDB-lite"/>
    </source>
</evidence>
<dbReference type="EC" id="2.7.11.1" evidence="2"/>
<dbReference type="GO" id="GO:0005524">
    <property type="term" value="F:ATP binding"/>
    <property type="evidence" value="ECO:0007669"/>
    <property type="project" value="UniProtKB-KW"/>
</dbReference>
<gene>
    <name evidence="15" type="ORF">F3Y22_tig00117048pilonHSYRG00209</name>
</gene>
<dbReference type="EMBL" id="VEPZ02001787">
    <property type="protein sequence ID" value="KAE8654412.1"/>
    <property type="molecule type" value="Genomic_DNA"/>
</dbReference>
<dbReference type="PANTHER" id="PTHR47982:SF44">
    <property type="entry name" value="PROLINE-RICH RECEPTOR-LIKE PROTEIN KINASE PERK13-RELATED"/>
    <property type="match status" value="1"/>
</dbReference>
<dbReference type="GO" id="GO:0005886">
    <property type="term" value="C:plasma membrane"/>
    <property type="evidence" value="ECO:0007669"/>
    <property type="project" value="UniProtKB-SubCell"/>
</dbReference>
<evidence type="ECO:0000256" key="9">
    <source>
        <dbReference type="ARBA" id="ARBA00022840"/>
    </source>
</evidence>
<comment type="subcellular location">
    <subcellularLocation>
        <location evidence="1">Cell membrane</location>
        <topology evidence="1">Single-pass membrane protein</topology>
    </subcellularLocation>
</comment>
<dbReference type="InterPro" id="IPR047117">
    <property type="entry name" value="PERK1-13-like"/>
</dbReference>
<keyword evidence="10" id="KW-1133">Transmembrane helix</keyword>
<evidence type="ECO:0000256" key="3">
    <source>
        <dbReference type="ARBA" id="ARBA00022475"/>
    </source>
</evidence>
<evidence type="ECO:0000256" key="10">
    <source>
        <dbReference type="ARBA" id="ARBA00022989"/>
    </source>
</evidence>
<evidence type="ECO:0000256" key="7">
    <source>
        <dbReference type="ARBA" id="ARBA00022741"/>
    </source>
</evidence>
<keyword evidence="3" id="KW-1003">Cell membrane</keyword>
<evidence type="ECO:0000256" key="4">
    <source>
        <dbReference type="ARBA" id="ARBA00022527"/>
    </source>
</evidence>
<feature type="region of interest" description="Disordered" evidence="14">
    <location>
        <begin position="1"/>
        <end position="45"/>
    </location>
</feature>
<evidence type="ECO:0000313" key="16">
    <source>
        <dbReference type="Proteomes" id="UP000436088"/>
    </source>
</evidence>
<feature type="region of interest" description="Disordered" evidence="14">
    <location>
        <begin position="139"/>
        <end position="178"/>
    </location>
</feature>
<dbReference type="GO" id="GO:0004674">
    <property type="term" value="F:protein serine/threonine kinase activity"/>
    <property type="evidence" value="ECO:0007669"/>
    <property type="project" value="UniProtKB-KW"/>
</dbReference>
<dbReference type="AlphaFoldDB" id="A0A6A2W9J7"/>
<comment type="catalytic activity">
    <reaction evidence="12">
        <text>L-threonyl-[protein] + ATP = O-phospho-L-threonyl-[protein] + ADP + H(+)</text>
        <dbReference type="Rhea" id="RHEA:46608"/>
        <dbReference type="Rhea" id="RHEA-COMP:11060"/>
        <dbReference type="Rhea" id="RHEA-COMP:11605"/>
        <dbReference type="ChEBI" id="CHEBI:15378"/>
        <dbReference type="ChEBI" id="CHEBI:30013"/>
        <dbReference type="ChEBI" id="CHEBI:30616"/>
        <dbReference type="ChEBI" id="CHEBI:61977"/>
        <dbReference type="ChEBI" id="CHEBI:456216"/>
        <dbReference type="EC" id="2.7.11.1"/>
    </reaction>
</comment>
<feature type="compositionally biased region" description="Low complexity" evidence="14">
    <location>
        <begin position="156"/>
        <end position="169"/>
    </location>
</feature>
<proteinExistence type="predicted"/>
<feature type="region of interest" description="Disordered" evidence="14">
    <location>
        <begin position="67"/>
        <end position="114"/>
    </location>
</feature>
<sequence>MRKRREMSESEGLSSPSPPQQDSKSDNESNDRLSPPAPSDSDSDSNLFILPIRIHHRIAFTAITATSFPKQQSPPPPSPPPPEEKSPSPPSSESSPPPPKQHHHRKNLVPLPSSNFNTYSATSNIFQKLEITHFFTPSTNASTKSSPGSSHQALAPQASSTPQSSSNANVRGKESPMVYTSGGQTGQFYISLNKWFILPMYPLEMETLRFHPDIGKSLCSRWPIWTARLNDTSQPMFQLESWDFGTITGRKPVDSTQPLGEESLVEWARPRLIQALESGYYSELIDPRLEKRYVESELLMIEAAAVCVRHSAVKRPRMHWNMALVVTPALNVMLLVNYSSRELSQGHGSWKSEYSSPWIFIPKHFEPFALVTPSTPTGFAVRIGPSNPNSMSFPLRRGSCFLFCFAGFVWLIRLQSLPRKQAIDDITMITASTMKTVPKDPSEWSFEMAVLALS</sequence>
<keyword evidence="11" id="KW-0472">Membrane</keyword>
<evidence type="ECO:0000256" key="5">
    <source>
        <dbReference type="ARBA" id="ARBA00022679"/>
    </source>
</evidence>
<keyword evidence="8" id="KW-0418">Kinase</keyword>
<feature type="compositionally biased region" description="Polar residues" evidence="14">
    <location>
        <begin position="139"/>
        <end position="152"/>
    </location>
</feature>
<evidence type="ECO:0000256" key="12">
    <source>
        <dbReference type="ARBA" id="ARBA00047899"/>
    </source>
</evidence>
<organism evidence="15 16">
    <name type="scientific">Hibiscus syriacus</name>
    <name type="common">Rose of Sharon</name>
    <dbReference type="NCBI Taxonomy" id="106335"/>
    <lineage>
        <taxon>Eukaryota</taxon>
        <taxon>Viridiplantae</taxon>
        <taxon>Streptophyta</taxon>
        <taxon>Embryophyta</taxon>
        <taxon>Tracheophyta</taxon>
        <taxon>Spermatophyta</taxon>
        <taxon>Magnoliopsida</taxon>
        <taxon>eudicotyledons</taxon>
        <taxon>Gunneridae</taxon>
        <taxon>Pentapetalae</taxon>
        <taxon>rosids</taxon>
        <taxon>malvids</taxon>
        <taxon>Malvales</taxon>
        <taxon>Malvaceae</taxon>
        <taxon>Malvoideae</taxon>
        <taxon>Hibiscus</taxon>
    </lineage>
</organism>
<keyword evidence="5" id="KW-0808">Transferase</keyword>
<keyword evidence="6" id="KW-0812">Transmembrane</keyword>
<evidence type="ECO:0000313" key="15">
    <source>
        <dbReference type="EMBL" id="KAE8654412.1"/>
    </source>
</evidence>
<keyword evidence="7" id="KW-0547">Nucleotide-binding</keyword>
<feature type="compositionally biased region" description="Pro residues" evidence="14">
    <location>
        <begin position="72"/>
        <end position="99"/>
    </location>
</feature>
<reference evidence="15" key="1">
    <citation type="submission" date="2019-09" db="EMBL/GenBank/DDBJ databases">
        <title>Draft genome information of white flower Hibiscus syriacus.</title>
        <authorList>
            <person name="Kim Y.-M."/>
        </authorList>
    </citation>
    <scope>NUCLEOTIDE SEQUENCE [LARGE SCALE GENOMIC DNA]</scope>
    <source>
        <strain evidence="15">YM2019G1</strain>
    </source>
</reference>
<comment type="catalytic activity">
    <reaction evidence="13">
        <text>L-seryl-[protein] + ATP = O-phospho-L-seryl-[protein] + ADP + H(+)</text>
        <dbReference type="Rhea" id="RHEA:17989"/>
        <dbReference type="Rhea" id="RHEA-COMP:9863"/>
        <dbReference type="Rhea" id="RHEA-COMP:11604"/>
        <dbReference type="ChEBI" id="CHEBI:15378"/>
        <dbReference type="ChEBI" id="CHEBI:29999"/>
        <dbReference type="ChEBI" id="CHEBI:30616"/>
        <dbReference type="ChEBI" id="CHEBI:83421"/>
        <dbReference type="ChEBI" id="CHEBI:456216"/>
        <dbReference type="EC" id="2.7.11.1"/>
    </reaction>
</comment>
<evidence type="ECO:0000256" key="1">
    <source>
        <dbReference type="ARBA" id="ARBA00004162"/>
    </source>
</evidence>
<dbReference type="PANTHER" id="PTHR47982">
    <property type="entry name" value="PROLINE-RICH RECEPTOR-LIKE PROTEIN KINASE PERK4"/>
    <property type="match status" value="1"/>
</dbReference>
<comment type="caution">
    <text evidence="15">The sequence shown here is derived from an EMBL/GenBank/DDBJ whole genome shotgun (WGS) entry which is preliminary data.</text>
</comment>
<evidence type="ECO:0000256" key="6">
    <source>
        <dbReference type="ARBA" id="ARBA00022692"/>
    </source>
</evidence>
<keyword evidence="4" id="KW-0723">Serine/threonine-protein kinase</keyword>
<evidence type="ECO:0000256" key="2">
    <source>
        <dbReference type="ARBA" id="ARBA00012513"/>
    </source>
</evidence>
<name>A0A6A2W9J7_HIBSY</name>
<keyword evidence="9" id="KW-0067">ATP-binding</keyword>
<evidence type="ECO:0000256" key="11">
    <source>
        <dbReference type="ARBA" id="ARBA00023136"/>
    </source>
</evidence>
<evidence type="ECO:0000256" key="13">
    <source>
        <dbReference type="ARBA" id="ARBA00048679"/>
    </source>
</evidence>
<protein>
    <recommendedName>
        <fullName evidence="2">non-specific serine/threonine protein kinase</fullName>
        <ecNumber evidence="2">2.7.11.1</ecNumber>
    </recommendedName>
</protein>